<dbReference type="InterPro" id="IPR036390">
    <property type="entry name" value="WH_DNA-bd_sf"/>
</dbReference>
<evidence type="ECO:0008006" key="4">
    <source>
        <dbReference type="Google" id="ProtNLM"/>
    </source>
</evidence>
<dbReference type="InterPro" id="IPR036388">
    <property type="entry name" value="WH-like_DNA-bd_sf"/>
</dbReference>
<dbReference type="Gene3D" id="1.10.10.10">
    <property type="entry name" value="Winged helix-like DNA-binding domain superfamily/Winged helix DNA-binding domain"/>
    <property type="match status" value="1"/>
</dbReference>
<dbReference type="Pfam" id="PF13412">
    <property type="entry name" value="HTH_24"/>
    <property type="match status" value="1"/>
</dbReference>
<dbReference type="SUPFAM" id="SSF46785">
    <property type="entry name" value="Winged helix' DNA-binding domain"/>
    <property type="match status" value="1"/>
</dbReference>
<gene>
    <name evidence="2" type="ordered locus">RGE_41250</name>
</gene>
<dbReference type="InterPro" id="IPR026433">
    <property type="entry name" value="MarR_EPS"/>
</dbReference>
<reference evidence="2 3" key="1">
    <citation type="journal article" date="2012" name="J. Bacteriol.">
        <title>Complete genome sequence of phototrophic betaproteobacterium Rubrivivax gelatinosus IL144.</title>
        <authorList>
            <person name="Nagashima S."/>
            <person name="Kamimura A."/>
            <person name="Shimizu T."/>
            <person name="Nakamura-isaki S."/>
            <person name="Aono E."/>
            <person name="Sakamoto K."/>
            <person name="Ichikawa N."/>
            <person name="Nakazawa H."/>
            <person name="Sekine M."/>
            <person name="Yamazaki S."/>
            <person name="Fujita N."/>
            <person name="Shimada K."/>
            <person name="Hanada S."/>
            <person name="Nagashima K.V.P."/>
        </authorList>
    </citation>
    <scope>NUCLEOTIDE SEQUENCE [LARGE SCALE GENOMIC DNA]</scope>
    <source>
        <strain evidence="3">NBRC 100245 / IL144</strain>
    </source>
</reference>
<dbReference type="STRING" id="983917.RGE_41250"/>
<dbReference type="EMBL" id="AP012320">
    <property type="protein sequence ID" value="BAL97461.1"/>
    <property type="molecule type" value="Genomic_DNA"/>
</dbReference>
<feature type="compositionally biased region" description="Basic and acidic residues" evidence="1">
    <location>
        <begin position="129"/>
        <end position="142"/>
    </location>
</feature>
<organism evidence="2 3">
    <name type="scientific">Rubrivivax gelatinosus (strain NBRC 100245 / IL144)</name>
    <dbReference type="NCBI Taxonomy" id="983917"/>
    <lineage>
        <taxon>Bacteria</taxon>
        <taxon>Pseudomonadati</taxon>
        <taxon>Pseudomonadota</taxon>
        <taxon>Betaproteobacteria</taxon>
        <taxon>Burkholderiales</taxon>
        <taxon>Sphaerotilaceae</taxon>
        <taxon>Rubrivivax</taxon>
    </lineage>
</organism>
<proteinExistence type="predicted"/>
<dbReference type="NCBIfam" id="TIGR04176">
    <property type="entry name" value="MarR_EPS"/>
    <property type="match status" value="1"/>
</dbReference>
<evidence type="ECO:0000313" key="3">
    <source>
        <dbReference type="Proteomes" id="UP000007883"/>
    </source>
</evidence>
<sequence length="148" mass="16894">MHRDETDLQVLRQLFATPDDSQRALAARLGISVGKLNYCLQALIAKGWVKVNNFRHSNNKLAYTYLLTTRGMHAKFSLTRSFIERKEEEFEALQIEIRDLKRELEAAGIGRDSPPFDESIETSTGRFFRNTEEPTSHADDHLSLLGKA</sequence>
<protein>
    <recommendedName>
        <fullName evidence="4">MarR family EPS-associated transcriptional regulator</fullName>
    </recommendedName>
</protein>
<dbReference type="Proteomes" id="UP000007883">
    <property type="component" value="Chromosome"/>
</dbReference>
<dbReference type="AlphaFoldDB" id="I0HWS4"/>
<name>I0HWS4_RUBGI</name>
<dbReference type="eggNOG" id="COG1846">
    <property type="taxonomic scope" value="Bacteria"/>
</dbReference>
<dbReference type="HOGENOM" id="CLU_147409_1_0_4"/>
<evidence type="ECO:0000256" key="1">
    <source>
        <dbReference type="SAM" id="MobiDB-lite"/>
    </source>
</evidence>
<feature type="region of interest" description="Disordered" evidence="1">
    <location>
        <begin position="127"/>
        <end position="148"/>
    </location>
</feature>
<accession>I0HWS4</accession>
<keyword evidence="3" id="KW-1185">Reference proteome</keyword>
<dbReference type="KEGG" id="rge:RGE_41250"/>
<evidence type="ECO:0000313" key="2">
    <source>
        <dbReference type="EMBL" id="BAL97461.1"/>
    </source>
</evidence>